<keyword evidence="5" id="KW-0804">Transcription</keyword>
<keyword evidence="4" id="KW-0238">DNA-binding</keyword>
<comment type="caution">
    <text evidence="8">The sequence shown here is derived from an EMBL/GenBank/DDBJ whole genome shotgun (WGS) entry which is preliminary data.</text>
</comment>
<dbReference type="GO" id="GO:0016987">
    <property type="term" value="F:sigma factor activity"/>
    <property type="evidence" value="ECO:0007669"/>
    <property type="project" value="UniProtKB-KW"/>
</dbReference>
<dbReference type="GO" id="GO:0000428">
    <property type="term" value="C:DNA-directed RNA polymerase complex"/>
    <property type="evidence" value="ECO:0007669"/>
    <property type="project" value="UniProtKB-KW"/>
</dbReference>
<dbReference type="GO" id="GO:0003677">
    <property type="term" value="F:DNA binding"/>
    <property type="evidence" value="ECO:0007669"/>
    <property type="project" value="UniProtKB-KW"/>
</dbReference>
<dbReference type="InterPro" id="IPR039425">
    <property type="entry name" value="RNA_pol_sigma-70-like"/>
</dbReference>
<sequence length="211" mass="25003">MHLNLNTKNSDIIANCNYFVTKIGVIRHHYEHDYKNHQPGMQKQEFLNIVIPIKDKLYRMAKRILISHDEAEDAVQEVFMKLWSGREKIKNYSKPEAFAMTMTKNYCLDRLKSKQATNLTIVHQNYKSNDARTEDQVEARDGVGMVFEIMKQLPEQQRIILQLRDVEEYEYSEIAEIMEMNETAIRVNLSRARKLVREELIKKYNYGLTKN</sequence>
<dbReference type="Proteomes" id="UP000652231">
    <property type="component" value="Unassembled WGS sequence"/>
</dbReference>
<reference evidence="8" key="1">
    <citation type="journal article" date="2014" name="Int. J. Syst. Evol. Microbiol.">
        <title>Complete genome sequence of Corynebacterium casei LMG S-19264T (=DSM 44701T), isolated from a smear-ripened cheese.</title>
        <authorList>
            <consortium name="US DOE Joint Genome Institute (JGI-PGF)"/>
            <person name="Walter F."/>
            <person name="Albersmeier A."/>
            <person name="Kalinowski J."/>
            <person name="Ruckert C."/>
        </authorList>
    </citation>
    <scope>NUCLEOTIDE SEQUENCE</scope>
    <source>
        <strain evidence="8">CGMCC 1.12924</strain>
    </source>
</reference>
<keyword evidence="2" id="KW-0805">Transcription regulation</keyword>
<dbReference type="Gene3D" id="1.10.1740.10">
    <property type="match status" value="1"/>
</dbReference>
<protein>
    <submittedName>
        <fullName evidence="8">DNA-directed RNA polymerase sigma-70 factor</fullName>
    </submittedName>
</protein>
<dbReference type="SUPFAM" id="SSF88946">
    <property type="entry name" value="Sigma2 domain of RNA polymerase sigma factors"/>
    <property type="match status" value="1"/>
</dbReference>
<proteinExistence type="inferred from homology"/>
<dbReference type="SUPFAM" id="SSF88659">
    <property type="entry name" value="Sigma3 and sigma4 domains of RNA polymerase sigma factors"/>
    <property type="match status" value="1"/>
</dbReference>
<dbReference type="InterPro" id="IPR013249">
    <property type="entry name" value="RNA_pol_sigma70_r4_t2"/>
</dbReference>
<reference evidence="8" key="2">
    <citation type="submission" date="2020-09" db="EMBL/GenBank/DDBJ databases">
        <authorList>
            <person name="Sun Q."/>
            <person name="Zhou Y."/>
        </authorList>
    </citation>
    <scope>NUCLEOTIDE SEQUENCE</scope>
    <source>
        <strain evidence="8">CGMCC 1.12924</strain>
    </source>
</reference>
<evidence type="ECO:0000313" key="8">
    <source>
        <dbReference type="EMBL" id="GGD99330.1"/>
    </source>
</evidence>
<keyword evidence="8" id="KW-0240">DNA-directed RNA polymerase</keyword>
<dbReference type="Gene3D" id="1.10.10.10">
    <property type="entry name" value="Winged helix-like DNA-binding domain superfamily/Winged helix DNA-binding domain"/>
    <property type="match status" value="1"/>
</dbReference>
<dbReference type="GO" id="GO:0006352">
    <property type="term" value="P:DNA-templated transcription initiation"/>
    <property type="evidence" value="ECO:0007669"/>
    <property type="project" value="InterPro"/>
</dbReference>
<evidence type="ECO:0000259" key="6">
    <source>
        <dbReference type="Pfam" id="PF04542"/>
    </source>
</evidence>
<evidence type="ECO:0000256" key="5">
    <source>
        <dbReference type="ARBA" id="ARBA00023163"/>
    </source>
</evidence>
<evidence type="ECO:0000256" key="1">
    <source>
        <dbReference type="ARBA" id="ARBA00010641"/>
    </source>
</evidence>
<dbReference type="InterPro" id="IPR007627">
    <property type="entry name" value="RNA_pol_sigma70_r2"/>
</dbReference>
<dbReference type="PANTHER" id="PTHR43133:SF8">
    <property type="entry name" value="RNA POLYMERASE SIGMA FACTOR HI_1459-RELATED"/>
    <property type="match status" value="1"/>
</dbReference>
<dbReference type="EMBL" id="BMGK01000010">
    <property type="protein sequence ID" value="GGD99330.1"/>
    <property type="molecule type" value="Genomic_DNA"/>
</dbReference>
<feature type="domain" description="RNA polymerase sigma-70 region 2" evidence="6">
    <location>
        <begin position="55"/>
        <end position="115"/>
    </location>
</feature>
<comment type="similarity">
    <text evidence="1">Belongs to the sigma-70 factor family. ECF subfamily.</text>
</comment>
<dbReference type="InterPro" id="IPR013325">
    <property type="entry name" value="RNA_pol_sigma_r2"/>
</dbReference>
<evidence type="ECO:0000256" key="4">
    <source>
        <dbReference type="ARBA" id="ARBA00023125"/>
    </source>
</evidence>
<accession>A0A8J2VAX9</accession>
<dbReference type="PANTHER" id="PTHR43133">
    <property type="entry name" value="RNA POLYMERASE ECF-TYPE SIGMA FACTO"/>
    <property type="match status" value="1"/>
</dbReference>
<dbReference type="InterPro" id="IPR036388">
    <property type="entry name" value="WH-like_DNA-bd_sf"/>
</dbReference>
<evidence type="ECO:0000313" key="9">
    <source>
        <dbReference type="Proteomes" id="UP000652231"/>
    </source>
</evidence>
<feature type="domain" description="RNA polymerase sigma factor 70 region 4 type 2" evidence="7">
    <location>
        <begin position="148"/>
        <end position="194"/>
    </location>
</feature>
<dbReference type="Pfam" id="PF04542">
    <property type="entry name" value="Sigma70_r2"/>
    <property type="match status" value="1"/>
</dbReference>
<dbReference type="InterPro" id="IPR013324">
    <property type="entry name" value="RNA_pol_sigma_r3/r4-like"/>
</dbReference>
<name>A0A8J2VAX9_9FLAO</name>
<dbReference type="AlphaFoldDB" id="A0A8J2VAX9"/>
<dbReference type="Pfam" id="PF08281">
    <property type="entry name" value="Sigma70_r4_2"/>
    <property type="match status" value="1"/>
</dbReference>
<gene>
    <name evidence="8" type="ORF">GCM10011312_23540</name>
</gene>
<evidence type="ECO:0000259" key="7">
    <source>
        <dbReference type="Pfam" id="PF08281"/>
    </source>
</evidence>
<dbReference type="CDD" id="cd06171">
    <property type="entry name" value="Sigma70_r4"/>
    <property type="match status" value="1"/>
</dbReference>
<dbReference type="NCBIfam" id="TIGR02937">
    <property type="entry name" value="sigma70-ECF"/>
    <property type="match status" value="1"/>
</dbReference>
<keyword evidence="3" id="KW-0731">Sigma factor</keyword>
<dbReference type="InterPro" id="IPR014284">
    <property type="entry name" value="RNA_pol_sigma-70_dom"/>
</dbReference>
<keyword evidence="9" id="KW-1185">Reference proteome</keyword>
<evidence type="ECO:0000256" key="2">
    <source>
        <dbReference type="ARBA" id="ARBA00023015"/>
    </source>
</evidence>
<organism evidence="8 9">
    <name type="scientific">Planktosalinus lacus</name>
    <dbReference type="NCBI Taxonomy" id="1526573"/>
    <lineage>
        <taxon>Bacteria</taxon>
        <taxon>Pseudomonadati</taxon>
        <taxon>Bacteroidota</taxon>
        <taxon>Flavobacteriia</taxon>
        <taxon>Flavobacteriales</taxon>
        <taxon>Flavobacteriaceae</taxon>
        <taxon>Planktosalinus</taxon>
    </lineage>
</organism>
<evidence type="ECO:0000256" key="3">
    <source>
        <dbReference type="ARBA" id="ARBA00023082"/>
    </source>
</evidence>